<evidence type="ECO:0000313" key="2">
    <source>
        <dbReference type="Proteomes" id="UP000248917"/>
    </source>
</evidence>
<gene>
    <name evidence="1" type="ORF">CLV31_106224</name>
</gene>
<proteinExistence type="predicted"/>
<dbReference type="EMBL" id="QKTX01000006">
    <property type="protein sequence ID" value="PZV83607.1"/>
    <property type="molecule type" value="Genomic_DNA"/>
</dbReference>
<dbReference type="AlphaFoldDB" id="A0A326RTV4"/>
<name>A0A326RTV4_9BACT</name>
<protein>
    <recommendedName>
        <fullName evidence="3">Aspartyl protease</fullName>
    </recommendedName>
</protein>
<reference evidence="1 2" key="1">
    <citation type="submission" date="2018-06" db="EMBL/GenBank/DDBJ databases">
        <title>Genomic Encyclopedia of Archaeal and Bacterial Type Strains, Phase II (KMG-II): from individual species to whole genera.</title>
        <authorList>
            <person name="Goeker M."/>
        </authorList>
    </citation>
    <scope>NUCLEOTIDE SEQUENCE [LARGE SCALE GENOMIC DNA]</scope>
    <source>
        <strain evidence="1 2">T4</strain>
    </source>
</reference>
<dbReference type="SUPFAM" id="SSF50630">
    <property type="entry name" value="Acid proteases"/>
    <property type="match status" value="1"/>
</dbReference>
<accession>A0A326RTV4</accession>
<keyword evidence="2" id="KW-1185">Reference proteome</keyword>
<sequence length="380" mass="43252">MKLSGIIFLFFWTILSAFSYQAQEQIAVFPFHLDSKLLVFEGKMNGIPTQFAFDTGAGMGMANSLSIPQGRLKVKGKKIRLRDSNNQTQKVKTGLTDVLEIGGFQFEKVRSLLNDMQFLYCMDYYLLGHDVIQQLNWEIDFERQLIRVSKSPFTTLPEWKSFPIRMKGNRPFVSLSFEGKEYPDALVDFGYVSVMDFPDHLPEIQPFLNQKDSLGLSNPNLSTSMGALGQNTFPSRTIWVENLRLDSTDFSRIPIDFEVGNYPKIGLGFFSALSKKTILNHTEMRYYLELKPIPEFEQTTHVGVLYRNGKLILSGKPKGLTPADALIEIGEEIKMVNGFSASDFEDECSFFSWSTTQKSKELEIVKLDGSRLFFPKLPIN</sequence>
<comment type="caution">
    <text evidence="1">The sequence shown here is derived from an EMBL/GenBank/DDBJ whole genome shotgun (WGS) entry which is preliminary data.</text>
</comment>
<evidence type="ECO:0008006" key="3">
    <source>
        <dbReference type="Google" id="ProtNLM"/>
    </source>
</evidence>
<dbReference type="OrthoDB" id="5580718at2"/>
<dbReference type="Gene3D" id="2.40.70.10">
    <property type="entry name" value="Acid Proteases"/>
    <property type="match status" value="1"/>
</dbReference>
<dbReference type="Proteomes" id="UP000248917">
    <property type="component" value="Unassembled WGS sequence"/>
</dbReference>
<evidence type="ECO:0000313" key="1">
    <source>
        <dbReference type="EMBL" id="PZV83607.1"/>
    </source>
</evidence>
<organism evidence="1 2">
    <name type="scientific">Algoriphagus aquaeductus</name>
    <dbReference type="NCBI Taxonomy" id="475299"/>
    <lineage>
        <taxon>Bacteria</taxon>
        <taxon>Pseudomonadati</taxon>
        <taxon>Bacteroidota</taxon>
        <taxon>Cytophagia</taxon>
        <taxon>Cytophagales</taxon>
        <taxon>Cyclobacteriaceae</taxon>
        <taxon>Algoriphagus</taxon>
    </lineage>
</organism>
<dbReference type="InterPro" id="IPR021109">
    <property type="entry name" value="Peptidase_aspartic_dom_sf"/>
</dbReference>
<dbReference type="RefSeq" id="WP_111392841.1">
    <property type="nucleotide sequence ID" value="NZ_QKTX01000006.1"/>
</dbReference>